<evidence type="ECO:0000256" key="3">
    <source>
        <dbReference type="SAM" id="MobiDB-lite"/>
    </source>
</evidence>
<dbReference type="AlphaFoldDB" id="A0AAE0QM26"/>
<dbReference type="PANTHER" id="PTHR15503:SF22">
    <property type="entry name" value="TRANSPOSON TY3-I GAG POLYPROTEIN"/>
    <property type="match status" value="1"/>
</dbReference>
<feature type="compositionally biased region" description="Pro residues" evidence="3">
    <location>
        <begin position="184"/>
        <end position="197"/>
    </location>
</feature>
<dbReference type="InterPro" id="IPR000477">
    <property type="entry name" value="RT_dom"/>
</dbReference>
<feature type="region of interest" description="Disordered" evidence="3">
    <location>
        <begin position="167"/>
        <end position="203"/>
    </location>
</feature>
<dbReference type="InterPro" id="IPR043502">
    <property type="entry name" value="DNA/RNA_pol_sf"/>
</dbReference>
<dbReference type="Gene3D" id="3.30.70.270">
    <property type="match status" value="1"/>
</dbReference>
<evidence type="ECO:0000313" key="7">
    <source>
        <dbReference type="Proteomes" id="UP001274896"/>
    </source>
</evidence>
<name>A0AAE0QM26_9TELE</name>
<dbReference type="InterPro" id="IPR043128">
    <property type="entry name" value="Rev_trsase/Diguanyl_cyclase"/>
</dbReference>
<evidence type="ECO:0000259" key="5">
    <source>
        <dbReference type="Pfam" id="PF19259"/>
    </source>
</evidence>
<dbReference type="PANTHER" id="PTHR15503">
    <property type="entry name" value="LDOC1 RELATED"/>
    <property type="match status" value="1"/>
</dbReference>
<feature type="domain" description="Reverse transcriptase" evidence="4">
    <location>
        <begin position="494"/>
        <end position="549"/>
    </location>
</feature>
<evidence type="ECO:0000256" key="1">
    <source>
        <dbReference type="ARBA" id="ARBA00010879"/>
    </source>
</evidence>
<gene>
    <name evidence="6" type="ORF">QTP70_001825</name>
</gene>
<dbReference type="SUPFAM" id="SSF50630">
    <property type="entry name" value="Acid proteases"/>
    <property type="match status" value="1"/>
</dbReference>
<dbReference type="EMBL" id="JAUCMX010000013">
    <property type="protein sequence ID" value="KAK3525631.1"/>
    <property type="molecule type" value="Genomic_DNA"/>
</dbReference>
<keyword evidence="7" id="KW-1185">Reference proteome</keyword>
<dbReference type="Gene3D" id="2.40.70.10">
    <property type="entry name" value="Acid Proteases"/>
    <property type="match status" value="1"/>
</dbReference>
<protein>
    <recommendedName>
        <fullName evidence="2">ribonuclease H</fullName>
        <ecNumber evidence="2">3.1.26.4</ecNumber>
    </recommendedName>
</protein>
<dbReference type="SUPFAM" id="SSF56672">
    <property type="entry name" value="DNA/RNA polymerases"/>
    <property type="match status" value="1"/>
</dbReference>
<dbReference type="Proteomes" id="UP001274896">
    <property type="component" value="Unassembled WGS sequence"/>
</dbReference>
<dbReference type="Pfam" id="PF19259">
    <property type="entry name" value="Ty3_capsid"/>
    <property type="match status" value="1"/>
</dbReference>
<proteinExistence type="inferred from homology"/>
<reference evidence="6" key="1">
    <citation type="submission" date="2023-06" db="EMBL/GenBank/DDBJ databases">
        <title>Male Hemibagrus guttatus genome.</title>
        <authorList>
            <person name="Bian C."/>
        </authorList>
    </citation>
    <scope>NUCLEOTIDE SEQUENCE</scope>
    <source>
        <strain evidence="6">Male_cb2023</strain>
        <tissue evidence="6">Muscle</tissue>
    </source>
</reference>
<dbReference type="Pfam" id="PF00078">
    <property type="entry name" value="RVT_1"/>
    <property type="match status" value="1"/>
</dbReference>
<dbReference type="CDD" id="cd00303">
    <property type="entry name" value="retropepsin_like"/>
    <property type="match status" value="1"/>
</dbReference>
<comment type="similarity">
    <text evidence="1">Belongs to the beta type-B retroviral polymerase family. HERV class-II K(HML-2) pol subfamily.</text>
</comment>
<dbReference type="InterPro" id="IPR032567">
    <property type="entry name" value="RTL1-rel"/>
</dbReference>
<dbReference type="EC" id="3.1.26.4" evidence="2"/>
<sequence>MAQPAPYSGSVEDCNGFLLQCSLVLEMQPHLYPTERSKVAFVITQLRGQALLWAESLWSQDSPVTQSYAGFVEHFKEVFGKPSWDSSVGEELCKLRQGKLMVTEYAIQFRMLAATSGWNEQALLAAYRQGLSPQVRLHLAAHEEAIGLERLIQLSIRVATHLQSCVHRSQDQSRPYNRRDRPEPVSPPEPAPEPAPEPMQLGTTHLNPAERQRRLTQSLCLYCGDPGHALPVCPIHPPRPMVSTIFSFLSQMKPLTTHGTLTTAHTSVTVVALLDSGSAANFISGTLCRQLELQTKATATPYQIRCITGKPISRRRIHHSAGPVLLQVGLLHVEETTFLVLEESTADIILGRPWLEQHNPILSWSTGEVLKWGDTCFPGCFPHLPAPHSPTPISLPVQATSIESPLVNQPLRIPTCYAPFSDVFCPKRASKLPPHRPWDCAIDLLPGEPVPGGRIYALSVPEEKAMEEYIKEALAQGYIRPFTSPAASSFFFVAKKDGGLRPCIDYRALNQITVKFRYPLPLVPAALEHLRGATIFTKLDLRSAYNLIRICGGGRMEDRLHHTHRPLRVPGHALRPRQRPLRVPVFYP</sequence>
<evidence type="ECO:0000313" key="6">
    <source>
        <dbReference type="EMBL" id="KAK3525631.1"/>
    </source>
</evidence>
<evidence type="ECO:0000256" key="2">
    <source>
        <dbReference type="ARBA" id="ARBA00012180"/>
    </source>
</evidence>
<organism evidence="6 7">
    <name type="scientific">Hemibagrus guttatus</name>
    <dbReference type="NCBI Taxonomy" id="175788"/>
    <lineage>
        <taxon>Eukaryota</taxon>
        <taxon>Metazoa</taxon>
        <taxon>Chordata</taxon>
        <taxon>Craniata</taxon>
        <taxon>Vertebrata</taxon>
        <taxon>Euteleostomi</taxon>
        <taxon>Actinopterygii</taxon>
        <taxon>Neopterygii</taxon>
        <taxon>Teleostei</taxon>
        <taxon>Ostariophysi</taxon>
        <taxon>Siluriformes</taxon>
        <taxon>Bagridae</taxon>
        <taxon>Hemibagrus</taxon>
    </lineage>
</organism>
<dbReference type="CDD" id="cd01647">
    <property type="entry name" value="RT_LTR"/>
    <property type="match status" value="1"/>
</dbReference>
<dbReference type="Gene3D" id="3.10.10.10">
    <property type="entry name" value="HIV Type 1 Reverse Transcriptase, subunit A, domain 1"/>
    <property type="match status" value="1"/>
</dbReference>
<dbReference type="Pfam" id="PF13650">
    <property type="entry name" value="Asp_protease_2"/>
    <property type="match status" value="1"/>
</dbReference>
<feature type="domain" description="Ty3 transposon capsid-like protein" evidence="5">
    <location>
        <begin position="22"/>
        <end position="173"/>
    </location>
</feature>
<evidence type="ECO:0000259" key="4">
    <source>
        <dbReference type="Pfam" id="PF00078"/>
    </source>
</evidence>
<comment type="caution">
    <text evidence="6">The sequence shown here is derived from an EMBL/GenBank/DDBJ whole genome shotgun (WGS) entry which is preliminary data.</text>
</comment>
<accession>A0AAE0QM26</accession>
<dbReference type="InterPro" id="IPR045358">
    <property type="entry name" value="Ty3_capsid"/>
</dbReference>
<dbReference type="InterPro" id="IPR021109">
    <property type="entry name" value="Peptidase_aspartic_dom_sf"/>
</dbReference>